<evidence type="ECO:0000256" key="1">
    <source>
        <dbReference type="SAM" id="Coils"/>
    </source>
</evidence>
<sequence>MGQAASAELRTAQATISTLTKDLAAARSTLAATEATVQQAKSEAVVRGAQSVGSQLVDGVIARQALERELEEAKRSARVRAGELERAQLELKKARDDMIKKTGDAKLKALESEPRGARGGDAIDAAQLVRTASQTLLEDESGMEDPVFGRLLLSTPAQRVYRADPRTLWAGTRLWEKQRAFREARAAEIAAYKKKHPEGGWPGVVTVVQDEGVGAVVDGQHRLGAAWLLSKEDSLPEALQGILVDVRPSTSDDDAKKLFAEINLSEPVPLVDLPTEDGASEDLRQRLDQAAEALAQKWPAMFRPSRSCRPPHLNIDLLRDELFRSGVVVDGDLTAWLMTQNDALGARDDKWWASSSVRCRAASKSARANALAKARDAGFYLGLTWDWLAAAE</sequence>
<evidence type="ECO:0000313" key="2">
    <source>
        <dbReference type="EMBL" id="CAE0685461.1"/>
    </source>
</evidence>
<reference evidence="2" key="1">
    <citation type="submission" date="2021-01" db="EMBL/GenBank/DDBJ databases">
        <authorList>
            <person name="Corre E."/>
            <person name="Pelletier E."/>
            <person name="Niang G."/>
            <person name="Scheremetjew M."/>
            <person name="Finn R."/>
            <person name="Kale V."/>
            <person name="Holt S."/>
            <person name="Cochrane G."/>
            <person name="Meng A."/>
            <person name="Brown T."/>
            <person name="Cohen L."/>
        </authorList>
    </citation>
    <scope>NUCLEOTIDE SEQUENCE</scope>
    <source>
        <strain evidence="2">CCMP1756</strain>
    </source>
</reference>
<name>A0A7S4E211_9STRA</name>
<organism evidence="2">
    <name type="scientific">Pelagomonas calceolata</name>
    <dbReference type="NCBI Taxonomy" id="35677"/>
    <lineage>
        <taxon>Eukaryota</taxon>
        <taxon>Sar</taxon>
        <taxon>Stramenopiles</taxon>
        <taxon>Ochrophyta</taxon>
        <taxon>Pelagophyceae</taxon>
        <taxon>Pelagomonadales</taxon>
        <taxon>Pelagomonadaceae</taxon>
        <taxon>Pelagomonas</taxon>
    </lineage>
</organism>
<keyword evidence="1" id="KW-0175">Coiled coil</keyword>
<dbReference type="OrthoDB" id="204494at2759"/>
<dbReference type="EMBL" id="CAKKNE010000004">
    <property type="protein sequence ID" value="CAH0373955.1"/>
    <property type="molecule type" value="Genomic_DNA"/>
</dbReference>
<dbReference type="EMBL" id="HBIW01001045">
    <property type="protein sequence ID" value="CAE0685461.1"/>
    <property type="molecule type" value="Transcribed_RNA"/>
</dbReference>
<accession>A0A7S4E211</accession>
<dbReference type="Proteomes" id="UP000789595">
    <property type="component" value="Unassembled WGS sequence"/>
</dbReference>
<feature type="coiled-coil region" evidence="1">
    <location>
        <begin position="67"/>
        <end position="104"/>
    </location>
</feature>
<proteinExistence type="predicted"/>
<reference evidence="3" key="2">
    <citation type="submission" date="2021-11" db="EMBL/GenBank/DDBJ databases">
        <authorList>
            <consortium name="Genoscope - CEA"/>
            <person name="William W."/>
        </authorList>
    </citation>
    <scope>NUCLEOTIDE SEQUENCE</scope>
</reference>
<evidence type="ECO:0000313" key="4">
    <source>
        <dbReference type="Proteomes" id="UP000789595"/>
    </source>
</evidence>
<gene>
    <name evidence="2" type="ORF">PCAL00307_LOCUS895</name>
    <name evidence="3" type="ORF">PECAL_4P12090</name>
</gene>
<evidence type="ECO:0000313" key="3">
    <source>
        <dbReference type="EMBL" id="CAH0373955.1"/>
    </source>
</evidence>
<protein>
    <submittedName>
        <fullName evidence="2">Uncharacterized protein</fullName>
    </submittedName>
</protein>
<keyword evidence="4" id="KW-1185">Reference proteome</keyword>
<dbReference type="AlphaFoldDB" id="A0A7S4E211"/>